<evidence type="ECO:0000256" key="6">
    <source>
        <dbReference type="ARBA" id="ARBA00023015"/>
    </source>
</evidence>
<feature type="non-terminal residue" evidence="13">
    <location>
        <position position="1"/>
    </location>
</feature>
<dbReference type="InterPro" id="IPR051565">
    <property type="entry name" value="Sal_C2H2-zinc-finger"/>
</dbReference>
<evidence type="ECO:0000256" key="10">
    <source>
        <dbReference type="PROSITE-ProRule" id="PRU00042"/>
    </source>
</evidence>
<dbReference type="PROSITE" id="PS00028">
    <property type="entry name" value="ZINC_FINGER_C2H2_1"/>
    <property type="match status" value="1"/>
</dbReference>
<feature type="compositionally biased region" description="Basic and acidic residues" evidence="11">
    <location>
        <begin position="128"/>
        <end position="159"/>
    </location>
</feature>
<dbReference type="SUPFAM" id="SSF57667">
    <property type="entry name" value="beta-beta-alpha zinc fingers"/>
    <property type="match status" value="1"/>
</dbReference>
<accession>J9Z1F9</accession>
<comment type="similarity">
    <text evidence="9">Belongs to the sal C2H2-type zinc-finger protein family.</text>
</comment>
<evidence type="ECO:0000256" key="4">
    <source>
        <dbReference type="ARBA" id="ARBA00022771"/>
    </source>
</evidence>
<feature type="compositionally biased region" description="Low complexity" evidence="11">
    <location>
        <begin position="160"/>
        <end position="172"/>
    </location>
</feature>
<feature type="domain" description="C2H2-type" evidence="12">
    <location>
        <begin position="1"/>
        <end position="24"/>
    </location>
</feature>
<comment type="subcellular location">
    <subcellularLocation>
        <location evidence="1">Nucleus</location>
    </subcellularLocation>
</comment>
<proteinExistence type="evidence at transcript level"/>
<dbReference type="GO" id="GO:0008270">
    <property type="term" value="F:zinc ion binding"/>
    <property type="evidence" value="ECO:0007669"/>
    <property type="project" value="UniProtKB-KW"/>
</dbReference>
<sequence length="329" mass="37056">ICGRAFTTKRNLKTHMSVHRTRPSGQMNHQCPVCQKQFTNVLLLQEHVRMHVGEMNKNGFPKSPLLPPLPPNYMSMMGFPPMIMSPHHMQQQGPPPKLSPVDMDNISKAPTEFRDEFPVRSEVPSPATKEDDRVPSFKRSAEEEDGNEAKKQREEEKPEQPQVNEENNQNEPLTPSERNYDSINAPPENSSPSFGGSLFALQKSVKEMDRMIHAPSANPLGLMDPFRFNQPMPQHKENESHESQLRSPGVDENKNDHQIKMESPLPTSVIQHPGTPSQALPPSRPIVNSNASPPSCPSSPFRKRESLRHVCQVCHKPFSSGSALQIHMR</sequence>
<keyword evidence="6" id="KW-0805">Transcription regulation</keyword>
<evidence type="ECO:0000256" key="8">
    <source>
        <dbReference type="ARBA" id="ARBA00023242"/>
    </source>
</evidence>
<dbReference type="EMBL" id="JX457836">
    <property type="protein sequence ID" value="AFS49709.1"/>
    <property type="molecule type" value="mRNA"/>
</dbReference>
<dbReference type="Gene3D" id="3.30.160.60">
    <property type="entry name" value="Classic Zinc Finger"/>
    <property type="match status" value="2"/>
</dbReference>
<dbReference type="InterPro" id="IPR036236">
    <property type="entry name" value="Znf_C2H2_sf"/>
</dbReference>
<feature type="region of interest" description="Disordered" evidence="11">
    <location>
        <begin position="215"/>
        <end position="302"/>
    </location>
</feature>
<feature type="compositionally biased region" description="Polar residues" evidence="11">
    <location>
        <begin position="265"/>
        <end position="291"/>
    </location>
</feature>
<evidence type="ECO:0000256" key="9">
    <source>
        <dbReference type="ARBA" id="ARBA00038474"/>
    </source>
</evidence>
<dbReference type="AlphaFoldDB" id="J9Z1F9"/>
<dbReference type="PANTHER" id="PTHR23233">
    <property type="entry name" value="SAL-LIKE PROTEIN"/>
    <property type="match status" value="1"/>
</dbReference>
<dbReference type="InterPro" id="IPR013087">
    <property type="entry name" value="Znf_C2H2_type"/>
</dbReference>
<dbReference type="Pfam" id="PF13912">
    <property type="entry name" value="zf-C2H2_6"/>
    <property type="match status" value="1"/>
</dbReference>
<feature type="compositionally biased region" description="Basic and acidic residues" evidence="11">
    <location>
        <begin position="234"/>
        <end position="260"/>
    </location>
</feature>
<dbReference type="PROSITE" id="PS50157">
    <property type="entry name" value="ZINC_FINGER_C2H2_2"/>
    <property type="match status" value="3"/>
</dbReference>
<keyword evidence="4 10" id="KW-0863">Zinc-finger</keyword>
<dbReference type="PANTHER" id="PTHR23233:SF84">
    <property type="entry name" value="FI23031P1"/>
    <property type="match status" value="1"/>
</dbReference>
<feature type="domain" description="C2H2-type" evidence="12">
    <location>
        <begin position="309"/>
        <end position="329"/>
    </location>
</feature>
<feature type="non-terminal residue" evidence="13">
    <location>
        <position position="329"/>
    </location>
</feature>
<evidence type="ECO:0000259" key="12">
    <source>
        <dbReference type="PROSITE" id="PS50157"/>
    </source>
</evidence>
<dbReference type="GO" id="GO:0005634">
    <property type="term" value="C:nucleus"/>
    <property type="evidence" value="ECO:0007669"/>
    <property type="project" value="UniProtKB-SubCell"/>
</dbReference>
<evidence type="ECO:0000256" key="5">
    <source>
        <dbReference type="ARBA" id="ARBA00022833"/>
    </source>
</evidence>
<name>J9Z1F9_HYDEL</name>
<evidence type="ECO:0000256" key="1">
    <source>
        <dbReference type="ARBA" id="ARBA00004123"/>
    </source>
</evidence>
<keyword evidence="7" id="KW-0804">Transcription</keyword>
<protein>
    <submittedName>
        <fullName evidence="13">Sal-like protein</fullName>
    </submittedName>
</protein>
<evidence type="ECO:0000256" key="7">
    <source>
        <dbReference type="ARBA" id="ARBA00023163"/>
    </source>
</evidence>
<evidence type="ECO:0000256" key="2">
    <source>
        <dbReference type="ARBA" id="ARBA00022723"/>
    </source>
</evidence>
<dbReference type="GO" id="GO:0000978">
    <property type="term" value="F:RNA polymerase II cis-regulatory region sequence-specific DNA binding"/>
    <property type="evidence" value="ECO:0007669"/>
    <property type="project" value="TreeGrafter"/>
</dbReference>
<dbReference type="SMART" id="SM00355">
    <property type="entry name" value="ZnF_C2H2"/>
    <property type="match status" value="3"/>
</dbReference>
<feature type="region of interest" description="Disordered" evidence="11">
    <location>
        <begin position="84"/>
        <end position="198"/>
    </location>
</feature>
<keyword evidence="2" id="KW-0479">Metal-binding</keyword>
<dbReference type="Pfam" id="PF00096">
    <property type="entry name" value="zf-C2H2"/>
    <property type="match status" value="2"/>
</dbReference>
<dbReference type="GO" id="GO:0000981">
    <property type="term" value="F:DNA-binding transcription factor activity, RNA polymerase II-specific"/>
    <property type="evidence" value="ECO:0007669"/>
    <property type="project" value="TreeGrafter"/>
</dbReference>
<gene>
    <name evidence="13" type="primary">Sall</name>
</gene>
<organism evidence="13">
    <name type="scientific">Hydroides elegans</name>
    <name type="common">Polychaete tubeworm</name>
    <dbReference type="NCBI Taxonomy" id="216498"/>
    <lineage>
        <taxon>Eukaryota</taxon>
        <taxon>Metazoa</taxon>
        <taxon>Spiralia</taxon>
        <taxon>Lophotrochozoa</taxon>
        <taxon>Annelida</taxon>
        <taxon>Polychaeta</taxon>
        <taxon>Sedentaria</taxon>
        <taxon>Canalipalpata</taxon>
        <taxon>Sabellida</taxon>
        <taxon>Serpulidae</taxon>
        <taxon>Hydroides</taxon>
    </lineage>
</organism>
<keyword evidence="5" id="KW-0862">Zinc</keyword>
<evidence type="ECO:0000313" key="13">
    <source>
        <dbReference type="EMBL" id="AFS49709.1"/>
    </source>
</evidence>
<evidence type="ECO:0000256" key="3">
    <source>
        <dbReference type="ARBA" id="ARBA00022737"/>
    </source>
</evidence>
<reference evidence="13" key="1">
    <citation type="submission" date="2012-08" db="EMBL/GenBank/DDBJ databases">
        <title>Characterization of brachyury, Tbx2/3 and sall expression during the embryogenesis of the indirectly developing polychaete Hydroides elegans.</title>
        <authorList>
            <person name="Arenas-Mena C."/>
        </authorList>
    </citation>
    <scope>NUCLEOTIDE SEQUENCE</scope>
</reference>
<evidence type="ECO:0000256" key="11">
    <source>
        <dbReference type="SAM" id="MobiDB-lite"/>
    </source>
</evidence>
<feature type="domain" description="C2H2-type" evidence="12">
    <location>
        <begin position="29"/>
        <end position="56"/>
    </location>
</feature>
<keyword evidence="8" id="KW-0539">Nucleus</keyword>
<keyword evidence="3" id="KW-0677">Repeat</keyword>